<dbReference type="EMBL" id="HBIM01010992">
    <property type="protein sequence ID" value="CAE0411839.1"/>
    <property type="molecule type" value="Transcribed_RNA"/>
</dbReference>
<sequence>MISRHPSQQEGYPFFADCLLGLILRRCRKMLFLEQTVVKDKRRHIMWTDLTNVNEEVRKTLNVLRQFQELFSPNLDTSVETLETLKMEFQHRDRIDVASSKRTMKLWTKLVEYGTV</sequence>
<accession>A0A7S3P6Y6</accession>
<evidence type="ECO:0000313" key="1">
    <source>
        <dbReference type="EMBL" id="CAE0411839.1"/>
    </source>
</evidence>
<protein>
    <submittedName>
        <fullName evidence="1">Uncharacterized protein</fullName>
    </submittedName>
</protein>
<name>A0A7S3P6Y6_9STRA</name>
<proteinExistence type="predicted"/>
<reference evidence="1" key="1">
    <citation type="submission" date="2021-01" db="EMBL/GenBank/DDBJ databases">
        <authorList>
            <person name="Corre E."/>
            <person name="Pelletier E."/>
            <person name="Niang G."/>
            <person name="Scheremetjew M."/>
            <person name="Finn R."/>
            <person name="Kale V."/>
            <person name="Holt S."/>
            <person name="Cochrane G."/>
            <person name="Meng A."/>
            <person name="Brown T."/>
            <person name="Cohen L."/>
        </authorList>
    </citation>
    <scope>NUCLEOTIDE SEQUENCE</scope>
    <source>
        <strain evidence="1">CCMP127</strain>
    </source>
</reference>
<dbReference type="AlphaFoldDB" id="A0A7S3P6Y6"/>
<organism evidence="1">
    <name type="scientific">Amphora coffeiformis</name>
    <dbReference type="NCBI Taxonomy" id="265554"/>
    <lineage>
        <taxon>Eukaryota</taxon>
        <taxon>Sar</taxon>
        <taxon>Stramenopiles</taxon>
        <taxon>Ochrophyta</taxon>
        <taxon>Bacillariophyta</taxon>
        <taxon>Bacillariophyceae</taxon>
        <taxon>Bacillariophycidae</taxon>
        <taxon>Thalassiophysales</taxon>
        <taxon>Catenulaceae</taxon>
        <taxon>Amphora</taxon>
    </lineage>
</organism>
<gene>
    <name evidence="1" type="ORF">ACOF00016_LOCUS9125</name>
</gene>